<dbReference type="STRING" id="337451.A0A443ND45"/>
<feature type="region of interest" description="Disordered" evidence="1">
    <location>
        <begin position="159"/>
        <end position="183"/>
    </location>
</feature>
<evidence type="ECO:0000313" key="3">
    <source>
        <dbReference type="EMBL" id="RWR76444.1"/>
    </source>
</evidence>
<dbReference type="SUPFAM" id="SSF55277">
    <property type="entry name" value="GYF domain"/>
    <property type="match status" value="1"/>
</dbReference>
<sequence>MQGPFLGVDIISWFEQGFFSADLPVCLSEALEGAPFQELGDVMPHLKLKEQSLSANKTNKKHELPNSIEGNLEASTLTSDFIAGSAAIDEQQLALPEFKGLSGHGVLTRSSKHEDLMEHQYDGRFLPPTDFETSARILTFERQNLHEFVEQDGEEVFLSGRPGRSIGDPLGKMAENLHDPLQI</sequence>
<evidence type="ECO:0000259" key="2">
    <source>
        <dbReference type="PROSITE" id="PS50829"/>
    </source>
</evidence>
<dbReference type="PANTHER" id="PTHR46992">
    <property type="entry name" value="GYF DOMAIN-CONTAINING PROTEIN"/>
    <property type="match status" value="1"/>
</dbReference>
<dbReference type="OrthoDB" id="6415790at2759"/>
<feature type="domain" description="GYF" evidence="2">
    <location>
        <begin position="1"/>
        <end position="40"/>
    </location>
</feature>
<gene>
    <name evidence="3" type="ORF">CKAN_00488600</name>
</gene>
<dbReference type="InterPro" id="IPR035445">
    <property type="entry name" value="GYF-like_dom_sf"/>
</dbReference>
<dbReference type="PANTHER" id="PTHR46992:SF1">
    <property type="entry name" value="GYF DOMAIN-CONTAINING PROTEIN"/>
    <property type="match status" value="1"/>
</dbReference>
<dbReference type="Gene3D" id="3.30.1490.40">
    <property type="match status" value="1"/>
</dbReference>
<accession>A0A443ND45</accession>
<dbReference type="Proteomes" id="UP000283530">
    <property type="component" value="Unassembled WGS sequence"/>
</dbReference>
<keyword evidence="4" id="KW-1185">Reference proteome</keyword>
<dbReference type="PROSITE" id="PS50829">
    <property type="entry name" value="GYF"/>
    <property type="match status" value="1"/>
</dbReference>
<name>A0A443ND45_9MAGN</name>
<evidence type="ECO:0000256" key="1">
    <source>
        <dbReference type="SAM" id="MobiDB-lite"/>
    </source>
</evidence>
<protein>
    <recommendedName>
        <fullName evidence="2">GYF domain-containing protein</fullName>
    </recommendedName>
</protein>
<proteinExistence type="predicted"/>
<dbReference type="AlphaFoldDB" id="A0A443ND45"/>
<reference evidence="3 4" key="1">
    <citation type="journal article" date="2019" name="Nat. Plants">
        <title>Stout camphor tree genome fills gaps in understanding of flowering plant genome evolution.</title>
        <authorList>
            <person name="Chaw S.M."/>
            <person name="Liu Y.C."/>
            <person name="Wu Y.W."/>
            <person name="Wang H.Y."/>
            <person name="Lin C.I."/>
            <person name="Wu C.S."/>
            <person name="Ke H.M."/>
            <person name="Chang L.Y."/>
            <person name="Hsu C.Y."/>
            <person name="Yang H.T."/>
            <person name="Sudianto E."/>
            <person name="Hsu M.H."/>
            <person name="Wu K.P."/>
            <person name="Wang L.N."/>
            <person name="Leebens-Mack J.H."/>
            <person name="Tsai I.J."/>
        </authorList>
    </citation>
    <scope>NUCLEOTIDE SEQUENCE [LARGE SCALE GENOMIC DNA]</scope>
    <source>
        <strain evidence="4">cv. Chaw 1501</strain>
        <tissue evidence="3">Young leaves</tissue>
    </source>
</reference>
<evidence type="ECO:0000313" key="4">
    <source>
        <dbReference type="Proteomes" id="UP000283530"/>
    </source>
</evidence>
<dbReference type="InterPro" id="IPR003169">
    <property type="entry name" value="GYF"/>
</dbReference>
<comment type="caution">
    <text evidence="3">The sequence shown here is derived from an EMBL/GenBank/DDBJ whole genome shotgun (WGS) entry which is preliminary data.</text>
</comment>
<organism evidence="3 4">
    <name type="scientific">Cinnamomum micranthum f. kanehirae</name>
    <dbReference type="NCBI Taxonomy" id="337451"/>
    <lineage>
        <taxon>Eukaryota</taxon>
        <taxon>Viridiplantae</taxon>
        <taxon>Streptophyta</taxon>
        <taxon>Embryophyta</taxon>
        <taxon>Tracheophyta</taxon>
        <taxon>Spermatophyta</taxon>
        <taxon>Magnoliopsida</taxon>
        <taxon>Magnoliidae</taxon>
        <taxon>Laurales</taxon>
        <taxon>Lauraceae</taxon>
        <taxon>Cinnamomum</taxon>
    </lineage>
</organism>
<dbReference type="EMBL" id="QPKB01000002">
    <property type="protein sequence ID" value="RWR76444.1"/>
    <property type="molecule type" value="Genomic_DNA"/>
</dbReference>